<evidence type="ECO:0000313" key="2">
    <source>
        <dbReference type="Proteomes" id="UP000028838"/>
    </source>
</evidence>
<name>A0A086L8Y1_TOXGO</name>
<proteinExistence type="predicted"/>
<dbReference type="EMBL" id="AEYH02000996">
    <property type="protein sequence ID" value="KFG53099.1"/>
    <property type="molecule type" value="Genomic_DNA"/>
</dbReference>
<reference evidence="1 2" key="1">
    <citation type="submission" date="2014-07" db="EMBL/GenBank/DDBJ databases">
        <authorList>
            <person name="Sibley D."/>
            <person name="Venepally P."/>
            <person name="Karamycheva S."/>
            <person name="Hadjithomas M."/>
            <person name="Khan A."/>
            <person name="Brunk B."/>
            <person name="Roos D."/>
            <person name="Caler E."/>
            <person name="Lorenzi H."/>
        </authorList>
    </citation>
    <scope>NUCLEOTIDE SEQUENCE [LARGE SCALE GENOMIC DNA]</scope>
    <source>
        <strain evidence="1 2">FOU</strain>
    </source>
</reference>
<accession>A0A086L8Y1</accession>
<dbReference type="AlphaFoldDB" id="A0A086L8Y1"/>
<feature type="non-terminal residue" evidence="1">
    <location>
        <position position="1"/>
    </location>
</feature>
<comment type="caution">
    <text evidence="1">The sequence shown here is derived from an EMBL/GenBank/DDBJ whole genome shotgun (WGS) entry which is preliminary data.</text>
</comment>
<dbReference type="Proteomes" id="UP000028838">
    <property type="component" value="Unassembled WGS sequence"/>
</dbReference>
<organism evidence="1 2">
    <name type="scientific">Toxoplasma gondii FOU</name>
    <dbReference type="NCBI Taxonomy" id="943167"/>
    <lineage>
        <taxon>Eukaryota</taxon>
        <taxon>Sar</taxon>
        <taxon>Alveolata</taxon>
        <taxon>Apicomplexa</taxon>
        <taxon>Conoidasida</taxon>
        <taxon>Coccidia</taxon>
        <taxon>Eucoccidiorida</taxon>
        <taxon>Eimeriorina</taxon>
        <taxon>Sarcocystidae</taxon>
        <taxon>Toxoplasma</taxon>
    </lineage>
</organism>
<protein>
    <submittedName>
        <fullName evidence="1">Uncharacterized protein</fullName>
    </submittedName>
</protein>
<gene>
    <name evidence="1" type="ORF">TGFOU_254855B</name>
</gene>
<sequence length="25" mass="2693">AQLHTILFPYRTAGRAPLQPGAQEG</sequence>
<evidence type="ECO:0000313" key="1">
    <source>
        <dbReference type="EMBL" id="KFG53099.1"/>
    </source>
</evidence>
<dbReference type="VEuPathDB" id="ToxoDB:TGFOU_254855B"/>